<organism evidence="1 2">
    <name type="scientific">Hypoxylon rubiginosum</name>
    <dbReference type="NCBI Taxonomy" id="110542"/>
    <lineage>
        <taxon>Eukaryota</taxon>
        <taxon>Fungi</taxon>
        <taxon>Dikarya</taxon>
        <taxon>Ascomycota</taxon>
        <taxon>Pezizomycotina</taxon>
        <taxon>Sordariomycetes</taxon>
        <taxon>Xylariomycetidae</taxon>
        <taxon>Xylariales</taxon>
        <taxon>Hypoxylaceae</taxon>
        <taxon>Hypoxylon</taxon>
    </lineage>
</organism>
<sequence length="80" mass="8840">MLRPRNPRGAFALRLFPLTVGPIVGSICGPKLGRRTGRTTAAISEPNLRPCLASICSLELLIFPRERGRFRLVTLQVSRP</sequence>
<evidence type="ECO:0000313" key="1">
    <source>
        <dbReference type="EMBL" id="KAI6092488.1"/>
    </source>
</evidence>
<dbReference type="Proteomes" id="UP001497680">
    <property type="component" value="Unassembled WGS sequence"/>
</dbReference>
<protein>
    <submittedName>
        <fullName evidence="1">Uncharacterized protein</fullName>
    </submittedName>
</protein>
<comment type="caution">
    <text evidence="1">The sequence shown here is derived from an EMBL/GenBank/DDBJ whole genome shotgun (WGS) entry which is preliminary data.</text>
</comment>
<proteinExistence type="predicted"/>
<keyword evidence="2" id="KW-1185">Reference proteome</keyword>
<accession>A0ACC0DI44</accession>
<dbReference type="EMBL" id="MU394283">
    <property type="protein sequence ID" value="KAI6092488.1"/>
    <property type="molecule type" value="Genomic_DNA"/>
</dbReference>
<name>A0ACC0DI44_9PEZI</name>
<reference evidence="1 2" key="1">
    <citation type="journal article" date="2022" name="New Phytol.">
        <title>Ecological generalism drives hyperdiversity of secondary metabolite gene clusters in xylarialean endophytes.</title>
        <authorList>
            <person name="Franco M.E.E."/>
            <person name="Wisecaver J.H."/>
            <person name="Arnold A.E."/>
            <person name="Ju Y.M."/>
            <person name="Slot J.C."/>
            <person name="Ahrendt S."/>
            <person name="Moore L.P."/>
            <person name="Eastman K.E."/>
            <person name="Scott K."/>
            <person name="Konkel Z."/>
            <person name="Mondo S.J."/>
            <person name="Kuo A."/>
            <person name="Hayes R.D."/>
            <person name="Haridas S."/>
            <person name="Andreopoulos B."/>
            <person name="Riley R."/>
            <person name="LaButti K."/>
            <person name="Pangilinan J."/>
            <person name="Lipzen A."/>
            <person name="Amirebrahimi M."/>
            <person name="Yan J."/>
            <person name="Adam C."/>
            <person name="Keymanesh K."/>
            <person name="Ng V."/>
            <person name="Louie K."/>
            <person name="Northen T."/>
            <person name="Drula E."/>
            <person name="Henrissat B."/>
            <person name="Hsieh H.M."/>
            <person name="Youens-Clark K."/>
            <person name="Lutzoni F."/>
            <person name="Miadlikowska J."/>
            <person name="Eastwood D.C."/>
            <person name="Hamelin R.C."/>
            <person name="Grigoriev I.V."/>
            <person name="U'Ren J.M."/>
        </authorList>
    </citation>
    <scope>NUCLEOTIDE SEQUENCE [LARGE SCALE GENOMIC DNA]</scope>
    <source>
        <strain evidence="1 2">ER1909</strain>
    </source>
</reference>
<gene>
    <name evidence="1" type="ORF">F4821DRAFT_135730</name>
</gene>
<evidence type="ECO:0000313" key="2">
    <source>
        <dbReference type="Proteomes" id="UP001497680"/>
    </source>
</evidence>